<feature type="transmembrane region" description="Helical" evidence="7">
    <location>
        <begin position="36"/>
        <end position="56"/>
    </location>
</feature>
<dbReference type="Pfam" id="PF02653">
    <property type="entry name" value="BPD_transp_2"/>
    <property type="match status" value="1"/>
</dbReference>
<comment type="subcellular location">
    <subcellularLocation>
        <location evidence="1">Cell membrane</location>
        <topology evidence="1">Multi-pass membrane protein</topology>
    </subcellularLocation>
</comment>
<sequence>MADTKTAAPGTAAGSPRGSATSRGPGNVLLRRARELTLVPALILLLVLGAVLNDSFLTERNLISILGASAALAMVVLAESLVLIVGKFDLSLESVVGMAPAFGALLVLPAASSGFGTEWPAWAGLLAIVLAGAVLGAVNGVLVVRFKLNAFIVTLAMLIVLRGVLVGTTEGKTLFGMPESFYSLATTTFLTIPMSVWCAAAAFGVAGFLLKYHRWGRALYAVGGNAEAARAAGIRVERVMLGVFVVAGTLAALGGLMQTGYVGAINANQGQNMIFTVFAAAVIGGISLDGGRGTMFGALTGVLLLGVVQNLLTLAQVPSFWIQAIYGGIILVALMIARLTSGRAQD</sequence>
<feature type="transmembrane region" description="Helical" evidence="7">
    <location>
        <begin position="189"/>
        <end position="210"/>
    </location>
</feature>
<dbReference type="EMBL" id="JBHSXS010000013">
    <property type="protein sequence ID" value="MFC6882548.1"/>
    <property type="molecule type" value="Genomic_DNA"/>
</dbReference>
<feature type="transmembrane region" description="Helical" evidence="7">
    <location>
        <begin position="62"/>
        <end position="83"/>
    </location>
</feature>
<feature type="transmembrane region" description="Helical" evidence="7">
    <location>
        <begin position="239"/>
        <end position="258"/>
    </location>
</feature>
<dbReference type="Proteomes" id="UP001596380">
    <property type="component" value="Unassembled WGS sequence"/>
</dbReference>
<evidence type="ECO:0000256" key="5">
    <source>
        <dbReference type="ARBA" id="ARBA00023136"/>
    </source>
</evidence>
<feature type="transmembrane region" description="Helical" evidence="7">
    <location>
        <begin position="270"/>
        <end position="288"/>
    </location>
</feature>
<accession>A0ABW2CPB1</accession>
<feature type="region of interest" description="Disordered" evidence="6">
    <location>
        <begin position="1"/>
        <end position="25"/>
    </location>
</feature>
<evidence type="ECO:0000256" key="1">
    <source>
        <dbReference type="ARBA" id="ARBA00004651"/>
    </source>
</evidence>
<dbReference type="RefSeq" id="WP_160826675.1">
    <property type="nucleotide sequence ID" value="NZ_JBHSXE010000001.1"/>
</dbReference>
<evidence type="ECO:0000313" key="9">
    <source>
        <dbReference type="Proteomes" id="UP001596380"/>
    </source>
</evidence>
<evidence type="ECO:0000256" key="6">
    <source>
        <dbReference type="SAM" id="MobiDB-lite"/>
    </source>
</evidence>
<proteinExistence type="predicted"/>
<feature type="transmembrane region" description="Helical" evidence="7">
    <location>
        <begin position="320"/>
        <end position="340"/>
    </location>
</feature>
<feature type="transmembrane region" description="Helical" evidence="7">
    <location>
        <begin position="95"/>
        <end position="115"/>
    </location>
</feature>
<keyword evidence="4 7" id="KW-1133">Transmembrane helix</keyword>
<feature type="transmembrane region" description="Helical" evidence="7">
    <location>
        <begin position="150"/>
        <end position="169"/>
    </location>
</feature>
<gene>
    <name evidence="8" type="ORF">ACFQKB_22525</name>
</gene>
<evidence type="ECO:0000256" key="7">
    <source>
        <dbReference type="SAM" id="Phobius"/>
    </source>
</evidence>
<comment type="caution">
    <text evidence="8">The sequence shown here is derived from an EMBL/GenBank/DDBJ whole genome shotgun (WGS) entry which is preliminary data.</text>
</comment>
<dbReference type="CDD" id="cd06579">
    <property type="entry name" value="TM_PBP1_transp_AraH_like"/>
    <property type="match status" value="1"/>
</dbReference>
<evidence type="ECO:0000256" key="4">
    <source>
        <dbReference type="ARBA" id="ARBA00022989"/>
    </source>
</evidence>
<keyword evidence="9" id="KW-1185">Reference proteome</keyword>
<feature type="transmembrane region" description="Helical" evidence="7">
    <location>
        <begin position="121"/>
        <end position="143"/>
    </location>
</feature>
<evidence type="ECO:0000256" key="2">
    <source>
        <dbReference type="ARBA" id="ARBA00022475"/>
    </source>
</evidence>
<organism evidence="8 9">
    <name type="scientific">Actinomadura yumaensis</name>
    <dbReference type="NCBI Taxonomy" id="111807"/>
    <lineage>
        <taxon>Bacteria</taxon>
        <taxon>Bacillati</taxon>
        <taxon>Actinomycetota</taxon>
        <taxon>Actinomycetes</taxon>
        <taxon>Streptosporangiales</taxon>
        <taxon>Thermomonosporaceae</taxon>
        <taxon>Actinomadura</taxon>
    </lineage>
</organism>
<dbReference type="PANTHER" id="PTHR32196">
    <property type="entry name" value="ABC TRANSPORTER PERMEASE PROTEIN YPHD-RELATED-RELATED"/>
    <property type="match status" value="1"/>
</dbReference>
<evidence type="ECO:0000313" key="8">
    <source>
        <dbReference type="EMBL" id="MFC6882548.1"/>
    </source>
</evidence>
<keyword evidence="2" id="KW-1003">Cell membrane</keyword>
<evidence type="ECO:0000256" key="3">
    <source>
        <dbReference type="ARBA" id="ARBA00022692"/>
    </source>
</evidence>
<reference evidence="9" key="1">
    <citation type="journal article" date="2019" name="Int. J. Syst. Evol. Microbiol.">
        <title>The Global Catalogue of Microorganisms (GCM) 10K type strain sequencing project: providing services to taxonomists for standard genome sequencing and annotation.</title>
        <authorList>
            <consortium name="The Broad Institute Genomics Platform"/>
            <consortium name="The Broad Institute Genome Sequencing Center for Infectious Disease"/>
            <person name="Wu L."/>
            <person name="Ma J."/>
        </authorList>
    </citation>
    <scope>NUCLEOTIDE SEQUENCE [LARGE SCALE GENOMIC DNA]</scope>
    <source>
        <strain evidence="9">JCM 3369</strain>
    </source>
</reference>
<protein>
    <submittedName>
        <fullName evidence="8">ABC transporter permease</fullName>
    </submittedName>
</protein>
<keyword evidence="3 7" id="KW-0812">Transmembrane</keyword>
<name>A0ABW2CPB1_9ACTN</name>
<dbReference type="InterPro" id="IPR001851">
    <property type="entry name" value="ABC_transp_permease"/>
</dbReference>
<feature type="transmembrane region" description="Helical" evidence="7">
    <location>
        <begin position="295"/>
        <end position="314"/>
    </location>
</feature>
<keyword evidence="5 7" id="KW-0472">Membrane</keyword>